<evidence type="ECO:0000313" key="3">
    <source>
        <dbReference type="Proteomes" id="UP000284531"/>
    </source>
</evidence>
<dbReference type="Proteomes" id="UP000284531">
    <property type="component" value="Unassembled WGS sequence"/>
</dbReference>
<dbReference type="Pfam" id="PF01136">
    <property type="entry name" value="Peptidase_U32"/>
    <property type="match status" value="1"/>
</dbReference>
<dbReference type="InterPro" id="IPR051454">
    <property type="entry name" value="RNA/ubiquinone_mod_enzymes"/>
</dbReference>
<dbReference type="GO" id="GO:0008233">
    <property type="term" value="F:peptidase activity"/>
    <property type="evidence" value="ECO:0007669"/>
    <property type="project" value="UniProtKB-KW"/>
</dbReference>
<organism evidence="2 3">
    <name type="scientific">Marinifilum flexuosum</name>
    <dbReference type="NCBI Taxonomy" id="1117708"/>
    <lineage>
        <taxon>Bacteria</taxon>
        <taxon>Pseudomonadati</taxon>
        <taxon>Bacteroidota</taxon>
        <taxon>Bacteroidia</taxon>
        <taxon>Marinilabiliales</taxon>
        <taxon>Marinifilaceae</taxon>
    </lineage>
</organism>
<dbReference type="PANTHER" id="PTHR30217">
    <property type="entry name" value="PEPTIDASE U32 FAMILY"/>
    <property type="match status" value="1"/>
</dbReference>
<feature type="domain" description="Peptidase U32 collagenase" evidence="1">
    <location>
        <begin position="396"/>
        <end position="511"/>
    </location>
</feature>
<accession>A0A419X9W5</accession>
<keyword evidence="2" id="KW-0378">Hydrolase</keyword>
<sequence length="624" mass="71407">MLSAFNIAWYLCLKLAISMKKIELLAPAKNLETGIAAINYGADAVYIGAPKFGARSAAGNTLEDIGKLIQYAHKYWAKVFITMNTILYDHELNEAEKLIHKLYEMGADALIVQDMGILEMDLPPIELHASTQTHNYDLERIQFLEKVGFKRIILARELSLEEIKNIRKHTTVELEYFVHGALCVSLSGQCYFSHAIGGRSANRGECSQACRMKYDLVDDEGKVIAKDKHLLSLKDLNLSDHLREIIDAGVCSLKIEGRLKDSSYLKNITSYYRQSLDKIFNKKREYEKASSGTIKPGFKPDPDVTFNRGYTSYFFTGRIPEIANFHTPKSMGKEIGKIREVKKDHIVVDSKFKLHNGDGLCFFNKNKLLKGFQVNGVQGNKIFPNDMSMLQRGVSLFRNNDHEFAKLLKKDNSIRKIGVEFYLDIFDDCVNLTAIDEDEISANIQIQEVFESAKNEELALSNIKKQLQKSGDSIFQINNIEINFDKVPFIQAKKLNDLRRQCLEQLTEIRIEAAKQEENRPLIAHPQYPAKELSYMGNVVNCKAEEFYHKCGVEKIEKGFELQKNHAGKTIMTTKHCLRHEFGMCQKITKTEKKKNQALFLVDNKNRYKLEFNCQRCEMKIIFG</sequence>
<evidence type="ECO:0000313" key="2">
    <source>
        <dbReference type="EMBL" id="RKE04554.1"/>
    </source>
</evidence>
<dbReference type="InterPro" id="IPR001539">
    <property type="entry name" value="Peptidase_U32"/>
</dbReference>
<comment type="caution">
    <text evidence="2">The sequence shown here is derived from an EMBL/GenBank/DDBJ whole genome shotgun (WGS) entry which is preliminary data.</text>
</comment>
<dbReference type="GO" id="GO:0006508">
    <property type="term" value="P:proteolysis"/>
    <property type="evidence" value="ECO:0007669"/>
    <property type="project" value="UniProtKB-KW"/>
</dbReference>
<keyword evidence="2" id="KW-0645">Protease</keyword>
<reference evidence="2 3" key="1">
    <citation type="submission" date="2018-09" db="EMBL/GenBank/DDBJ databases">
        <title>Genomic Encyclopedia of Archaeal and Bacterial Type Strains, Phase II (KMG-II): from individual species to whole genera.</title>
        <authorList>
            <person name="Goeker M."/>
        </authorList>
    </citation>
    <scope>NUCLEOTIDE SEQUENCE [LARGE SCALE GENOMIC DNA]</scope>
    <source>
        <strain evidence="2 3">DSM 21950</strain>
    </source>
</reference>
<name>A0A419X9W5_9BACT</name>
<protein>
    <submittedName>
        <fullName evidence="2">Putative protease</fullName>
    </submittedName>
</protein>
<dbReference type="AlphaFoldDB" id="A0A419X9W5"/>
<dbReference type="InterPro" id="IPR020988">
    <property type="entry name" value="Pept_U32_collagenase"/>
</dbReference>
<dbReference type="Pfam" id="PF12392">
    <property type="entry name" value="DUF3656"/>
    <property type="match status" value="1"/>
</dbReference>
<proteinExistence type="predicted"/>
<keyword evidence="3" id="KW-1185">Reference proteome</keyword>
<dbReference type="PANTHER" id="PTHR30217:SF10">
    <property type="entry name" value="23S RRNA 5-HYDROXYCYTIDINE C2501 SYNTHASE"/>
    <property type="match status" value="1"/>
</dbReference>
<dbReference type="EMBL" id="RAPQ01000008">
    <property type="protein sequence ID" value="RKE04554.1"/>
    <property type="molecule type" value="Genomic_DNA"/>
</dbReference>
<gene>
    <name evidence="2" type="ORF">BXY64_1580</name>
</gene>
<evidence type="ECO:0000259" key="1">
    <source>
        <dbReference type="Pfam" id="PF12392"/>
    </source>
</evidence>